<dbReference type="InterPro" id="IPR050905">
    <property type="entry name" value="Plant_NBS-LRR"/>
</dbReference>
<evidence type="ECO:0000313" key="2">
    <source>
        <dbReference type="EMBL" id="GFZ04801.1"/>
    </source>
</evidence>
<dbReference type="Gene3D" id="3.80.10.10">
    <property type="entry name" value="Ribonuclease Inhibitor"/>
    <property type="match status" value="1"/>
</dbReference>
<protein>
    <submittedName>
        <fullName evidence="2">Uncharacterized protein</fullName>
    </submittedName>
</protein>
<dbReference type="OrthoDB" id="1748434at2759"/>
<keyword evidence="3" id="KW-1185">Reference proteome</keyword>
<dbReference type="Pfam" id="PF13855">
    <property type="entry name" value="LRR_8"/>
    <property type="match status" value="1"/>
</dbReference>
<gene>
    <name evidence="2" type="ORF">Acr_17g0003730</name>
</gene>
<dbReference type="EMBL" id="BJWL01000017">
    <property type="protein sequence ID" value="GFZ04801.1"/>
    <property type="molecule type" value="Genomic_DNA"/>
</dbReference>
<evidence type="ECO:0000256" key="1">
    <source>
        <dbReference type="ARBA" id="ARBA00022821"/>
    </source>
</evidence>
<dbReference type="PANTHER" id="PTHR33463">
    <property type="entry name" value="NB-ARC DOMAIN-CONTAINING PROTEIN-RELATED"/>
    <property type="match status" value="1"/>
</dbReference>
<dbReference type="SUPFAM" id="SSF52058">
    <property type="entry name" value="L domain-like"/>
    <property type="match status" value="1"/>
</dbReference>
<dbReference type="InterPro" id="IPR001611">
    <property type="entry name" value="Leu-rich_rpt"/>
</dbReference>
<proteinExistence type="predicted"/>
<name>A0A7J0G1Z6_9ERIC</name>
<keyword evidence="1" id="KW-0611">Plant defense</keyword>
<sequence length="150" mass="17064">MLNTLLRSCFLESCKNDGGRCVKMHDLMMDMALKITKAGHSQYMVKASVGLKDIPAEWEWTEDLDKVSLMGNWIKKIARGRSPRCPRLSTLLLNENCLRKIADSFFEHMHALHVLDLSENRVLEKLRNSISDLENLTALKFKGCKSLGKA</sequence>
<comment type="caution">
    <text evidence="2">The sequence shown here is derived from an EMBL/GenBank/DDBJ whole genome shotgun (WGS) entry which is preliminary data.</text>
</comment>
<dbReference type="PANTHER" id="PTHR33463:SF187">
    <property type="entry name" value="AND NB-ARC DOMAIN DISEASE RESISTANCE PROTEIN, PUTATIVE-RELATED"/>
    <property type="match status" value="1"/>
</dbReference>
<dbReference type="Proteomes" id="UP000585474">
    <property type="component" value="Unassembled WGS sequence"/>
</dbReference>
<dbReference type="AlphaFoldDB" id="A0A7J0G1Z6"/>
<organism evidence="2 3">
    <name type="scientific">Actinidia rufa</name>
    <dbReference type="NCBI Taxonomy" id="165716"/>
    <lineage>
        <taxon>Eukaryota</taxon>
        <taxon>Viridiplantae</taxon>
        <taxon>Streptophyta</taxon>
        <taxon>Embryophyta</taxon>
        <taxon>Tracheophyta</taxon>
        <taxon>Spermatophyta</taxon>
        <taxon>Magnoliopsida</taxon>
        <taxon>eudicotyledons</taxon>
        <taxon>Gunneridae</taxon>
        <taxon>Pentapetalae</taxon>
        <taxon>asterids</taxon>
        <taxon>Ericales</taxon>
        <taxon>Actinidiaceae</taxon>
        <taxon>Actinidia</taxon>
    </lineage>
</organism>
<evidence type="ECO:0000313" key="3">
    <source>
        <dbReference type="Proteomes" id="UP000585474"/>
    </source>
</evidence>
<accession>A0A7J0G1Z6</accession>
<reference evidence="2 3" key="1">
    <citation type="submission" date="2019-07" db="EMBL/GenBank/DDBJ databases">
        <title>De Novo Assembly of kiwifruit Actinidia rufa.</title>
        <authorList>
            <person name="Sugita-Konishi S."/>
            <person name="Sato K."/>
            <person name="Mori E."/>
            <person name="Abe Y."/>
            <person name="Kisaki G."/>
            <person name="Hamano K."/>
            <person name="Suezawa K."/>
            <person name="Otani M."/>
            <person name="Fukuda T."/>
            <person name="Manabe T."/>
            <person name="Gomi K."/>
            <person name="Tabuchi M."/>
            <person name="Akimitsu K."/>
            <person name="Kataoka I."/>
        </authorList>
    </citation>
    <scope>NUCLEOTIDE SEQUENCE [LARGE SCALE GENOMIC DNA]</scope>
    <source>
        <strain evidence="3">cv. Fuchu</strain>
    </source>
</reference>
<dbReference type="InterPro" id="IPR032675">
    <property type="entry name" value="LRR_dom_sf"/>
</dbReference>